<dbReference type="OrthoDB" id="4187154at2759"/>
<dbReference type="GO" id="GO:0000981">
    <property type="term" value="F:DNA-binding transcription factor activity, RNA polymerase II-specific"/>
    <property type="evidence" value="ECO:0007669"/>
    <property type="project" value="InterPro"/>
</dbReference>
<dbReference type="GO" id="GO:0005634">
    <property type="term" value="C:nucleus"/>
    <property type="evidence" value="ECO:0007669"/>
    <property type="project" value="UniProtKB-SubCell"/>
</dbReference>
<keyword evidence="8" id="KW-1185">Reference proteome</keyword>
<feature type="DNA-binding region" description="Homeobox" evidence="4">
    <location>
        <begin position="83"/>
        <end position="145"/>
    </location>
</feature>
<evidence type="ECO:0000256" key="1">
    <source>
        <dbReference type="ARBA" id="ARBA00023125"/>
    </source>
</evidence>
<dbReference type="Pfam" id="PF05920">
    <property type="entry name" value="Homeobox_KN"/>
    <property type="match status" value="1"/>
</dbReference>
<evidence type="ECO:0000256" key="2">
    <source>
        <dbReference type="ARBA" id="ARBA00023155"/>
    </source>
</evidence>
<evidence type="ECO:0000313" key="8">
    <source>
        <dbReference type="Proteomes" id="UP000663879"/>
    </source>
</evidence>
<gene>
    <name evidence="7" type="ORF">OXX778_LOCUS23160</name>
</gene>
<dbReference type="PANTHER" id="PTHR11850">
    <property type="entry name" value="HOMEOBOX PROTEIN TRANSCRIPTION FACTORS"/>
    <property type="match status" value="1"/>
</dbReference>
<dbReference type="PROSITE" id="PS50071">
    <property type="entry name" value="HOMEOBOX_2"/>
    <property type="match status" value="1"/>
</dbReference>
<dbReference type="SUPFAM" id="SSF46689">
    <property type="entry name" value="Homeodomain-like"/>
    <property type="match status" value="1"/>
</dbReference>
<sequence>MMSPEMTSLYRQFPKSEPIYINQQTPMVNYSNNYLCKNVFSSSSSSSTCSTSSSPSISNNNSSNPKLDYDNEDDDTGTPGRRPGRGNRFFPDNVVEILNKWFYENQEYPYPDENMTNALAREANISAKQVRKWFANKRVRSNKCYKQTFRAKLTSTPCTTLKSRRTKSTSEQDLDDCGSDLEM</sequence>
<dbReference type="EMBL" id="CAJNOC010011384">
    <property type="protein sequence ID" value="CAF1147606.1"/>
    <property type="molecule type" value="Genomic_DNA"/>
</dbReference>
<name>A0A814SPU6_9BILA</name>
<evidence type="ECO:0000256" key="3">
    <source>
        <dbReference type="ARBA" id="ARBA00023242"/>
    </source>
</evidence>
<dbReference type="SMART" id="SM00389">
    <property type="entry name" value="HOX"/>
    <property type="match status" value="1"/>
</dbReference>
<dbReference type="Proteomes" id="UP000663879">
    <property type="component" value="Unassembled WGS sequence"/>
</dbReference>
<organism evidence="7 8">
    <name type="scientific">Brachionus calyciflorus</name>
    <dbReference type="NCBI Taxonomy" id="104777"/>
    <lineage>
        <taxon>Eukaryota</taxon>
        <taxon>Metazoa</taxon>
        <taxon>Spiralia</taxon>
        <taxon>Gnathifera</taxon>
        <taxon>Rotifera</taxon>
        <taxon>Eurotatoria</taxon>
        <taxon>Monogononta</taxon>
        <taxon>Pseudotrocha</taxon>
        <taxon>Ploima</taxon>
        <taxon>Brachionidae</taxon>
        <taxon>Brachionus</taxon>
    </lineage>
</organism>
<feature type="domain" description="Homeobox" evidence="6">
    <location>
        <begin position="81"/>
        <end position="144"/>
    </location>
</feature>
<protein>
    <recommendedName>
        <fullName evidence="6">Homeobox domain-containing protein</fullName>
    </recommendedName>
</protein>
<dbReference type="PROSITE" id="PS00027">
    <property type="entry name" value="HOMEOBOX_1"/>
    <property type="match status" value="1"/>
</dbReference>
<feature type="compositionally biased region" description="Low complexity" evidence="5">
    <location>
        <begin position="48"/>
        <end position="65"/>
    </location>
</feature>
<accession>A0A814SPU6</accession>
<feature type="compositionally biased region" description="Acidic residues" evidence="5">
    <location>
        <begin position="172"/>
        <end position="183"/>
    </location>
</feature>
<evidence type="ECO:0000259" key="6">
    <source>
        <dbReference type="PROSITE" id="PS50071"/>
    </source>
</evidence>
<reference evidence="7" key="1">
    <citation type="submission" date="2021-02" db="EMBL/GenBank/DDBJ databases">
        <authorList>
            <person name="Nowell W R."/>
        </authorList>
    </citation>
    <scope>NUCLEOTIDE SEQUENCE</scope>
    <source>
        <strain evidence="7">Ploen Becks lab</strain>
    </source>
</reference>
<dbReference type="InterPro" id="IPR009057">
    <property type="entry name" value="Homeodomain-like_sf"/>
</dbReference>
<proteinExistence type="predicted"/>
<evidence type="ECO:0000313" key="7">
    <source>
        <dbReference type="EMBL" id="CAF1147606.1"/>
    </source>
</evidence>
<keyword evidence="3 4" id="KW-0539">Nucleus</keyword>
<dbReference type="Gene3D" id="1.10.10.60">
    <property type="entry name" value="Homeodomain-like"/>
    <property type="match status" value="1"/>
</dbReference>
<dbReference type="InterPro" id="IPR008422">
    <property type="entry name" value="KN_HD"/>
</dbReference>
<keyword evidence="2 4" id="KW-0371">Homeobox</keyword>
<dbReference type="CDD" id="cd00086">
    <property type="entry name" value="homeodomain"/>
    <property type="match status" value="1"/>
</dbReference>
<feature type="non-terminal residue" evidence="7">
    <location>
        <position position="183"/>
    </location>
</feature>
<dbReference type="InterPro" id="IPR001356">
    <property type="entry name" value="HD"/>
</dbReference>
<comment type="subcellular location">
    <subcellularLocation>
        <location evidence="4">Nucleus</location>
    </subcellularLocation>
</comment>
<feature type="compositionally biased region" description="Low complexity" evidence="5">
    <location>
        <begin position="77"/>
        <end position="89"/>
    </location>
</feature>
<dbReference type="AlphaFoldDB" id="A0A814SPU6"/>
<feature type="region of interest" description="Disordered" evidence="5">
    <location>
        <begin position="164"/>
        <end position="183"/>
    </location>
</feature>
<feature type="region of interest" description="Disordered" evidence="5">
    <location>
        <begin position="48"/>
        <end position="89"/>
    </location>
</feature>
<dbReference type="InterPro" id="IPR050224">
    <property type="entry name" value="TALE_homeobox"/>
</dbReference>
<evidence type="ECO:0000256" key="5">
    <source>
        <dbReference type="SAM" id="MobiDB-lite"/>
    </source>
</evidence>
<comment type="caution">
    <text evidence="7">The sequence shown here is derived from an EMBL/GenBank/DDBJ whole genome shotgun (WGS) entry which is preliminary data.</text>
</comment>
<evidence type="ECO:0000256" key="4">
    <source>
        <dbReference type="PROSITE-ProRule" id="PRU00108"/>
    </source>
</evidence>
<dbReference type="GO" id="GO:0003677">
    <property type="term" value="F:DNA binding"/>
    <property type="evidence" value="ECO:0007669"/>
    <property type="project" value="UniProtKB-UniRule"/>
</dbReference>
<keyword evidence="1 4" id="KW-0238">DNA-binding</keyword>
<dbReference type="InterPro" id="IPR017970">
    <property type="entry name" value="Homeobox_CS"/>
</dbReference>